<comment type="caution">
    <text evidence="9">The sequence shown here is derived from an EMBL/GenBank/DDBJ whole genome shotgun (WGS) entry which is preliminary data.</text>
</comment>
<dbReference type="InterPro" id="IPR006037">
    <property type="entry name" value="RCK_C"/>
</dbReference>
<feature type="domain" description="RCK N-terminal" evidence="7">
    <location>
        <begin position="1"/>
        <end position="121"/>
    </location>
</feature>
<dbReference type="Pfam" id="PF02080">
    <property type="entry name" value="TrkA_C"/>
    <property type="match status" value="2"/>
</dbReference>
<evidence type="ECO:0000256" key="2">
    <source>
        <dbReference type="ARBA" id="ARBA00022448"/>
    </source>
</evidence>
<dbReference type="Pfam" id="PF02254">
    <property type="entry name" value="TrkA_N"/>
    <property type="match status" value="2"/>
</dbReference>
<dbReference type="PROSITE" id="PS51201">
    <property type="entry name" value="RCK_N"/>
    <property type="match status" value="2"/>
</dbReference>
<keyword evidence="3" id="KW-0633">Potassium transport</keyword>
<evidence type="ECO:0000256" key="5">
    <source>
        <dbReference type="ARBA" id="ARBA00023027"/>
    </source>
</evidence>
<keyword evidence="4" id="KW-0630">Potassium</keyword>
<dbReference type="InterPro" id="IPR036291">
    <property type="entry name" value="NAD(P)-bd_dom_sf"/>
</dbReference>
<dbReference type="NCBIfam" id="NF007039">
    <property type="entry name" value="PRK09496.3-2"/>
    <property type="match status" value="1"/>
</dbReference>
<proteinExistence type="predicted"/>
<keyword evidence="10" id="KW-1185">Reference proteome</keyword>
<dbReference type="NCBIfam" id="NF007030">
    <property type="entry name" value="PRK09496.1-1"/>
    <property type="match status" value="1"/>
</dbReference>
<dbReference type="SUPFAM" id="SSF116726">
    <property type="entry name" value="TrkA C-terminal domain-like"/>
    <property type="match status" value="2"/>
</dbReference>
<evidence type="ECO:0000259" key="7">
    <source>
        <dbReference type="PROSITE" id="PS51201"/>
    </source>
</evidence>
<dbReference type="Gene3D" id="3.30.70.1450">
    <property type="entry name" value="Regulator of K+ conductance, C-terminal domain"/>
    <property type="match status" value="2"/>
</dbReference>
<evidence type="ECO:0000313" key="10">
    <source>
        <dbReference type="Proteomes" id="UP000600877"/>
    </source>
</evidence>
<evidence type="ECO:0000256" key="3">
    <source>
        <dbReference type="ARBA" id="ARBA00022538"/>
    </source>
</evidence>
<sequence length="456" mass="50009">MRILILGGGQVGASVAENLVSEGNDVTIVDQDSALLKLLQDKLDIRTVQGNAAQPAILQEAGIGEAEMLLALTRNDETNLVACALAEQRYNVPTRIARLRAADYVDGDTPVMRQFGVEHAICPEQIVTDNLLRVLAYPRALQVLDFAGGKVQLVVARAVAGGKLLGKPLRQLREDMPEADCRICAIYRKDKLVRPDGDTVIEADDEVFFIAARPDVAAMLNELRASEKPVRRVMIAGGGNIGYRLARMLSAKYEVKLIEHGSQRARWLAENLPKALVLHGEATDEGLLESENIDEMDVFCALTNDDEDNLMSTLLAKRMGARRVIALVNRSSYVDLLEGNRIDIVISPYLSTIGSILAHLRRGDVVAAQPVRRGAAEVMEVVIHGDEKTSSLVGCRLDAIDLPDGCSISAVIRGQQVLMAHHDLQLQAEDHVIFFVHGRHKVRQIEKLTQVKLGFF</sequence>
<keyword evidence="6" id="KW-0406">Ion transport</keyword>
<name>A0ABQ2YQ12_9NEIS</name>
<evidence type="ECO:0000256" key="6">
    <source>
        <dbReference type="ARBA" id="ARBA00023065"/>
    </source>
</evidence>
<evidence type="ECO:0000313" key="9">
    <source>
        <dbReference type="EMBL" id="GGX89100.1"/>
    </source>
</evidence>
<gene>
    <name evidence="9" type="primary">trkA</name>
    <name evidence="9" type="ORF">GCM10011290_16130</name>
</gene>
<dbReference type="Proteomes" id="UP000600877">
    <property type="component" value="Unassembled WGS sequence"/>
</dbReference>
<accession>A0ABQ2YQ12</accession>
<feature type="domain" description="RCK N-terminal" evidence="7">
    <location>
        <begin position="230"/>
        <end position="346"/>
    </location>
</feature>
<protein>
    <recommendedName>
        <fullName evidence="1">Trk system potassium uptake protein TrkA</fullName>
    </recommendedName>
</protein>
<organism evidence="9 10">
    <name type="scientific">Vogesella alkaliphila</name>
    <dbReference type="NCBI Taxonomy" id="1193621"/>
    <lineage>
        <taxon>Bacteria</taxon>
        <taxon>Pseudomonadati</taxon>
        <taxon>Pseudomonadota</taxon>
        <taxon>Betaproteobacteria</taxon>
        <taxon>Neisseriales</taxon>
        <taxon>Chromobacteriaceae</taxon>
        <taxon>Vogesella</taxon>
    </lineage>
</organism>
<feature type="domain" description="RCK C-terminal" evidence="8">
    <location>
        <begin position="366"/>
        <end position="451"/>
    </location>
</feature>
<dbReference type="PANTHER" id="PTHR43833:SF5">
    <property type="entry name" value="TRK SYSTEM POTASSIUM UPTAKE PROTEIN TRKA"/>
    <property type="match status" value="1"/>
</dbReference>
<dbReference type="InterPro" id="IPR050721">
    <property type="entry name" value="Trk_Ktr_HKT_K-transport"/>
</dbReference>
<feature type="domain" description="RCK C-terminal" evidence="8">
    <location>
        <begin position="141"/>
        <end position="226"/>
    </location>
</feature>
<dbReference type="PANTHER" id="PTHR43833">
    <property type="entry name" value="POTASSIUM CHANNEL PROTEIN 2-RELATED-RELATED"/>
    <property type="match status" value="1"/>
</dbReference>
<dbReference type="InterPro" id="IPR006036">
    <property type="entry name" value="K_uptake_TrkA"/>
</dbReference>
<dbReference type="PROSITE" id="PS51202">
    <property type="entry name" value="RCK_C"/>
    <property type="match status" value="2"/>
</dbReference>
<dbReference type="NCBIfam" id="NF007032">
    <property type="entry name" value="PRK09496.1-4"/>
    <property type="match status" value="1"/>
</dbReference>
<evidence type="ECO:0000259" key="8">
    <source>
        <dbReference type="PROSITE" id="PS51202"/>
    </source>
</evidence>
<dbReference type="InterPro" id="IPR036721">
    <property type="entry name" value="RCK_C_sf"/>
</dbReference>
<dbReference type="SUPFAM" id="SSF51735">
    <property type="entry name" value="NAD(P)-binding Rossmann-fold domains"/>
    <property type="match status" value="2"/>
</dbReference>
<dbReference type="NCBIfam" id="NF007031">
    <property type="entry name" value="PRK09496.1-2"/>
    <property type="match status" value="1"/>
</dbReference>
<dbReference type="EMBL" id="BMYW01000004">
    <property type="protein sequence ID" value="GGX89100.1"/>
    <property type="molecule type" value="Genomic_DNA"/>
</dbReference>
<evidence type="ECO:0000256" key="1">
    <source>
        <dbReference type="ARBA" id="ARBA00017378"/>
    </source>
</evidence>
<dbReference type="Gene3D" id="3.40.50.720">
    <property type="entry name" value="NAD(P)-binding Rossmann-like Domain"/>
    <property type="match status" value="2"/>
</dbReference>
<dbReference type="PRINTS" id="PR00335">
    <property type="entry name" value="KUPTAKETRKA"/>
</dbReference>
<dbReference type="InterPro" id="IPR003148">
    <property type="entry name" value="RCK_N"/>
</dbReference>
<evidence type="ECO:0000256" key="4">
    <source>
        <dbReference type="ARBA" id="ARBA00022958"/>
    </source>
</evidence>
<reference evidence="10" key="1">
    <citation type="journal article" date="2019" name="Int. J. Syst. Evol. Microbiol.">
        <title>The Global Catalogue of Microorganisms (GCM) 10K type strain sequencing project: providing services to taxonomists for standard genome sequencing and annotation.</title>
        <authorList>
            <consortium name="The Broad Institute Genomics Platform"/>
            <consortium name="The Broad Institute Genome Sequencing Center for Infectious Disease"/>
            <person name="Wu L."/>
            <person name="Ma J."/>
        </authorList>
    </citation>
    <scope>NUCLEOTIDE SEQUENCE [LARGE SCALE GENOMIC DNA]</scope>
    <source>
        <strain evidence="10">KCTC 32041</strain>
    </source>
</reference>
<keyword evidence="5" id="KW-0520">NAD</keyword>
<dbReference type="RefSeq" id="WP_189373633.1">
    <property type="nucleotide sequence ID" value="NZ_BMYW01000004.1"/>
</dbReference>
<keyword evidence="2" id="KW-0813">Transport</keyword>